<reference evidence="9" key="1">
    <citation type="submission" date="2008-01" db="EMBL/GenBank/DDBJ databases">
        <title>Complete sequence of plasmid2 pCAUL02 of Caulobacter sp. K31.</title>
        <authorList>
            <consortium name="US DOE Joint Genome Institute"/>
            <person name="Copeland A."/>
            <person name="Lucas S."/>
            <person name="Lapidus A."/>
            <person name="Barry K."/>
            <person name="Glavina del Rio T."/>
            <person name="Dalin E."/>
            <person name="Tice H."/>
            <person name="Pitluck S."/>
            <person name="Bruce D."/>
            <person name="Goodwin L."/>
            <person name="Thompson L.S."/>
            <person name="Brettin T."/>
            <person name="Detter J.C."/>
            <person name="Han C."/>
            <person name="Schmutz J."/>
            <person name="Larimer F."/>
            <person name="Land M."/>
            <person name="Hauser L."/>
            <person name="Kyrpides N."/>
            <person name="Kim E."/>
            <person name="Stephens C."/>
            <person name="Richardson P."/>
        </authorList>
    </citation>
    <scope>NUCLEOTIDE SEQUENCE [LARGE SCALE GENOMIC DNA]</scope>
    <source>
        <plasmid evidence="9">K31</plasmid>
        <plasmid evidence="9">pCAUL02</plasmid>
    </source>
</reference>
<accession>B0T9L8</accession>
<sequence length="552" mass="62078">MKTQPTVPPEIHAAEEVDVVVVGAGFTGLYQLHRLRQLGFSVRLLEAGADLGGIWYWNCYPGARVDTHVPMYEFSSEDLWRDWTWTERFPAWDELRRYFHYVDQKLDLSRDIRFNTRVEGAEFDRDRNQWVVSILDGGAVRARFLVLCTGFAAKPYIPDIAGLERFEGVKHHTAWWPQDGLDMTDKRVGVIGTGASGVQVVQEAARVAAQLTVFQRTPILALAMQQCSLDEATQRDMKRDYPARFARRRESFGGFDFHASGKSALEVSPEERQDIYEASWAAGGFSFWASTFYDVMMNLEANRTAYDFWREKVQKRIRDPKLAEKLAPKQPPHPFGVKRPSLEQTYYDVFNQDNVELVDLKETPILEVTPGGVKTAEREYELDLLVLATGFDAVTGGLTQIDIRGVEGLTLKEKWAKGARTHLGMASAGFPNLLFLYGPQSPSGFCNGPTCAELQGDWVVEFLGRMRDAGVSRFEATTAAEQTWKDHVEAVGAMTLFPLADSWYMGANIPGKPRELLNYPGGVPLYLQMCQASADKGYEGFVLGTRGARHLD</sequence>
<dbReference type="HOGENOM" id="CLU_006937_8_0_5"/>
<proteinExistence type="inferred from homology"/>
<dbReference type="Pfam" id="PF07992">
    <property type="entry name" value="Pyr_redox_2"/>
    <property type="match status" value="1"/>
</dbReference>
<dbReference type="PANTHER" id="PTHR43098">
    <property type="entry name" value="L-ORNITHINE N(5)-MONOOXYGENASE-RELATED"/>
    <property type="match status" value="1"/>
</dbReference>
<dbReference type="InterPro" id="IPR023753">
    <property type="entry name" value="FAD/NAD-binding_dom"/>
</dbReference>
<comment type="cofactor">
    <cofactor evidence="1">
        <name>FAD</name>
        <dbReference type="ChEBI" id="CHEBI:57692"/>
    </cofactor>
</comment>
<dbReference type="eggNOG" id="COG2072">
    <property type="taxonomic scope" value="Bacteria"/>
</dbReference>
<evidence type="ECO:0000256" key="1">
    <source>
        <dbReference type="ARBA" id="ARBA00001974"/>
    </source>
</evidence>
<evidence type="ECO:0000256" key="2">
    <source>
        <dbReference type="ARBA" id="ARBA00010139"/>
    </source>
</evidence>
<name>B0T9L8_CAUSK</name>
<organism evidence="9">
    <name type="scientific">Caulobacter sp. (strain K31)</name>
    <dbReference type="NCBI Taxonomy" id="366602"/>
    <lineage>
        <taxon>Bacteria</taxon>
        <taxon>Pseudomonadati</taxon>
        <taxon>Pseudomonadota</taxon>
        <taxon>Alphaproteobacteria</taxon>
        <taxon>Caulobacterales</taxon>
        <taxon>Caulobacteraceae</taxon>
        <taxon>Caulobacter</taxon>
    </lineage>
</organism>
<evidence type="ECO:0000259" key="8">
    <source>
        <dbReference type="Pfam" id="PF07992"/>
    </source>
</evidence>
<keyword evidence="4" id="KW-0274">FAD</keyword>
<evidence type="ECO:0000313" key="9">
    <source>
        <dbReference type="EMBL" id="ABZ74417.1"/>
    </source>
</evidence>
<feature type="domain" description="FAD/NAD(P)-binding" evidence="8">
    <location>
        <begin position="18"/>
        <end position="237"/>
    </location>
</feature>
<dbReference type="KEGG" id="cak:Caul_5297"/>
<dbReference type="OrthoDB" id="312624at2"/>
<dbReference type="EMBL" id="CP000929">
    <property type="protein sequence ID" value="ABZ74417.1"/>
    <property type="molecule type" value="Genomic_DNA"/>
</dbReference>
<comment type="similarity">
    <text evidence="2">Belongs to the FAD-binding monooxygenase family.</text>
</comment>
<keyword evidence="6" id="KW-0560">Oxidoreductase</keyword>
<gene>
    <name evidence="9" type="ordered locus">Caul_5297</name>
</gene>
<keyword evidence="3" id="KW-0285">Flavoprotein</keyword>
<dbReference type="PRINTS" id="PR00411">
    <property type="entry name" value="PNDRDTASEI"/>
</dbReference>
<dbReference type="GO" id="GO:0004497">
    <property type="term" value="F:monooxygenase activity"/>
    <property type="evidence" value="ECO:0007669"/>
    <property type="project" value="UniProtKB-KW"/>
</dbReference>
<keyword evidence="7" id="KW-0503">Monooxygenase</keyword>
<dbReference type="AlphaFoldDB" id="B0T9L8"/>
<dbReference type="InterPro" id="IPR050775">
    <property type="entry name" value="FAD-binding_Monooxygenases"/>
</dbReference>
<protein>
    <submittedName>
        <fullName evidence="9">FAD dependent oxidoreductase</fullName>
    </submittedName>
</protein>
<evidence type="ECO:0000256" key="5">
    <source>
        <dbReference type="ARBA" id="ARBA00022857"/>
    </source>
</evidence>
<evidence type="ECO:0000256" key="7">
    <source>
        <dbReference type="ARBA" id="ARBA00023033"/>
    </source>
</evidence>
<dbReference type="Gene3D" id="3.50.50.60">
    <property type="entry name" value="FAD/NAD(P)-binding domain"/>
    <property type="match status" value="2"/>
</dbReference>
<geneLocation type="plasmid" evidence="9">
    <name>pCAUL02</name>
</geneLocation>
<dbReference type="InterPro" id="IPR036188">
    <property type="entry name" value="FAD/NAD-bd_sf"/>
</dbReference>
<dbReference type="SUPFAM" id="SSF51905">
    <property type="entry name" value="FAD/NAD(P)-binding domain"/>
    <property type="match status" value="2"/>
</dbReference>
<evidence type="ECO:0000256" key="3">
    <source>
        <dbReference type="ARBA" id="ARBA00022630"/>
    </source>
</evidence>
<keyword evidence="9" id="KW-0614">Plasmid</keyword>
<evidence type="ECO:0000256" key="6">
    <source>
        <dbReference type="ARBA" id="ARBA00023002"/>
    </source>
</evidence>
<evidence type="ECO:0000256" key="4">
    <source>
        <dbReference type="ARBA" id="ARBA00022827"/>
    </source>
</evidence>
<dbReference type="PANTHER" id="PTHR43098:SF3">
    <property type="entry name" value="L-ORNITHINE N(5)-MONOOXYGENASE-RELATED"/>
    <property type="match status" value="1"/>
</dbReference>
<keyword evidence="5" id="KW-0521">NADP</keyword>